<name>A0A381QFL8_9ZZZZ</name>
<dbReference type="InterPro" id="IPR005254">
    <property type="entry name" value="Heme_biosyn_assoc_TPR_pro"/>
</dbReference>
<dbReference type="SUPFAM" id="SSF48452">
    <property type="entry name" value="TPR-like"/>
    <property type="match status" value="1"/>
</dbReference>
<keyword evidence="4" id="KW-1003">Cell membrane</keyword>
<sequence length="366" mass="42487">MQDPGYVAISIRSYLIEMSVPVFIGLYIIIVLVFFLIMKIIRVPKNLAKISSKFQISRATKQTTQGAIEIAEGNFKKGEKLLGMGAALTTTPLLNYLEAAKSANNRGCHDESEEWLRKAYKNVPEAASAILLKQTEFQLDQRQFEKALASIQKFKEENSDHSYVLTLLGKLYFETNDWESLCKLLPQLKKHQKIDDRTLEIWSLRVYYELLKTYSDSEKILNLWKKIPRKYQENINLLENYYLAMLGLNMDEKIEKDLIKRLSKNWENKLVRIYGLLEPKDSQKQLKCLENWLEKRKNDFYLLHATGQVCLRNELLGKARNYFELAIAIKITPEICLDYGNLLAKLGEIKKSNNIFQKGLNIETSK</sequence>
<keyword evidence="6 10" id="KW-0812">Transmembrane</keyword>
<gene>
    <name evidence="12" type="ORF">METZ01_LOCUS30989</name>
</gene>
<dbReference type="Gene3D" id="1.25.40.10">
    <property type="entry name" value="Tetratricopeptide repeat domain"/>
    <property type="match status" value="2"/>
</dbReference>
<comment type="pathway">
    <text evidence="3">Porphyrin-containing compound metabolism; protoheme biosynthesis.</text>
</comment>
<evidence type="ECO:0000256" key="7">
    <source>
        <dbReference type="ARBA" id="ARBA00022989"/>
    </source>
</evidence>
<dbReference type="GO" id="GO:0042168">
    <property type="term" value="P:heme metabolic process"/>
    <property type="evidence" value="ECO:0007669"/>
    <property type="project" value="InterPro"/>
</dbReference>
<dbReference type="GO" id="GO:0006779">
    <property type="term" value="P:porphyrin-containing compound biosynthetic process"/>
    <property type="evidence" value="ECO:0007669"/>
    <property type="project" value="UniProtKB-KW"/>
</dbReference>
<evidence type="ECO:0000313" key="12">
    <source>
        <dbReference type="EMBL" id="SUZ78135.1"/>
    </source>
</evidence>
<dbReference type="GO" id="GO:0005886">
    <property type="term" value="C:plasma membrane"/>
    <property type="evidence" value="ECO:0007669"/>
    <property type="project" value="UniProtKB-SubCell"/>
</dbReference>
<evidence type="ECO:0000256" key="6">
    <source>
        <dbReference type="ARBA" id="ARBA00022692"/>
    </source>
</evidence>
<keyword evidence="5" id="KW-0997">Cell inner membrane</keyword>
<keyword evidence="7 10" id="KW-1133">Transmembrane helix</keyword>
<feature type="domain" description="HemY N-terminal" evidence="11">
    <location>
        <begin position="5"/>
        <end position="107"/>
    </location>
</feature>
<dbReference type="InterPro" id="IPR011990">
    <property type="entry name" value="TPR-like_helical_dom_sf"/>
</dbReference>
<dbReference type="Pfam" id="PF07219">
    <property type="entry name" value="HemY_N"/>
    <property type="match status" value="1"/>
</dbReference>
<evidence type="ECO:0000256" key="1">
    <source>
        <dbReference type="ARBA" id="ARBA00002962"/>
    </source>
</evidence>
<evidence type="ECO:0000256" key="8">
    <source>
        <dbReference type="ARBA" id="ARBA00023136"/>
    </source>
</evidence>
<evidence type="ECO:0000256" key="5">
    <source>
        <dbReference type="ARBA" id="ARBA00022519"/>
    </source>
</evidence>
<reference evidence="12" key="1">
    <citation type="submission" date="2018-05" db="EMBL/GenBank/DDBJ databases">
        <authorList>
            <person name="Lanie J.A."/>
            <person name="Ng W.-L."/>
            <person name="Kazmierczak K.M."/>
            <person name="Andrzejewski T.M."/>
            <person name="Davidsen T.M."/>
            <person name="Wayne K.J."/>
            <person name="Tettelin H."/>
            <person name="Glass J.I."/>
            <person name="Rusch D."/>
            <person name="Podicherti R."/>
            <person name="Tsui H.-C.T."/>
            <person name="Winkler M.E."/>
        </authorList>
    </citation>
    <scope>NUCLEOTIDE SEQUENCE</scope>
</reference>
<proteinExistence type="predicted"/>
<comment type="subcellular location">
    <subcellularLocation>
        <location evidence="2">Cell inner membrane</location>
        <topology evidence="2">Multi-pass membrane protein</topology>
    </subcellularLocation>
</comment>
<keyword evidence="9" id="KW-0627">Porphyrin biosynthesis</keyword>
<protein>
    <recommendedName>
        <fullName evidence="11">HemY N-terminal domain-containing protein</fullName>
    </recommendedName>
</protein>
<evidence type="ECO:0000256" key="2">
    <source>
        <dbReference type="ARBA" id="ARBA00004429"/>
    </source>
</evidence>
<organism evidence="12">
    <name type="scientific">marine metagenome</name>
    <dbReference type="NCBI Taxonomy" id="408172"/>
    <lineage>
        <taxon>unclassified sequences</taxon>
        <taxon>metagenomes</taxon>
        <taxon>ecological metagenomes</taxon>
    </lineage>
</organism>
<dbReference type="UniPathway" id="UPA00252"/>
<evidence type="ECO:0000259" key="11">
    <source>
        <dbReference type="Pfam" id="PF07219"/>
    </source>
</evidence>
<evidence type="ECO:0000256" key="4">
    <source>
        <dbReference type="ARBA" id="ARBA00022475"/>
    </source>
</evidence>
<dbReference type="EMBL" id="UINC01001342">
    <property type="protein sequence ID" value="SUZ78135.1"/>
    <property type="molecule type" value="Genomic_DNA"/>
</dbReference>
<evidence type="ECO:0000256" key="10">
    <source>
        <dbReference type="SAM" id="Phobius"/>
    </source>
</evidence>
<accession>A0A381QFL8</accession>
<dbReference type="NCBIfam" id="TIGR00540">
    <property type="entry name" value="TPR_hemY_coli"/>
    <property type="match status" value="1"/>
</dbReference>
<feature type="transmembrane region" description="Helical" evidence="10">
    <location>
        <begin position="20"/>
        <end position="41"/>
    </location>
</feature>
<evidence type="ECO:0000256" key="3">
    <source>
        <dbReference type="ARBA" id="ARBA00004744"/>
    </source>
</evidence>
<comment type="function">
    <text evidence="1">Involved in a late step of protoheme IX synthesis.</text>
</comment>
<evidence type="ECO:0000256" key="9">
    <source>
        <dbReference type="ARBA" id="ARBA00023244"/>
    </source>
</evidence>
<dbReference type="InterPro" id="IPR010817">
    <property type="entry name" value="HemY_N"/>
</dbReference>
<dbReference type="AlphaFoldDB" id="A0A381QFL8"/>
<keyword evidence="8 10" id="KW-0472">Membrane</keyword>